<name>A0A7W7LZ09_9ACTN</name>
<dbReference type="AlphaFoldDB" id="A0A7W7LZ09"/>
<dbReference type="RefSeq" id="WP_221499849.1">
    <property type="nucleotide sequence ID" value="NZ_BMTK01000007.1"/>
</dbReference>
<organism evidence="2 3">
    <name type="scientific">Streptomyces griseomycini</name>
    <dbReference type="NCBI Taxonomy" id="66895"/>
    <lineage>
        <taxon>Bacteria</taxon>
        <taxon>Bacillati</taxon>
        <taxon>Actinomycetota</taxon>
        <taxon>Actinomycetes</taxon>
        <taxon>Kitasatosporales</taxon>
        <taxon>Streptomycetaceae</taxon>
        <taxon>Streptomyces</taxon>
    </lineage>
</organism>
<accession>A0A7W7LZ09</accession>
<keyword evidence="3" id="KW-1185">Reference proteome</keyword>
<dbReference type="Proteomes" id="UP000579523">
    <property type="component" value="Unassembled WGS sequence"/>
</dbReference>
<proteinExistence type="predicted"/>
<reference evidence="2 3" key="1">
    <citation type="submission" date="2020-08" db="EMBL/GenBank/DDBJ databases">
        <title>Genomic Encyclopedia of Type Strains, Phase III (KMG-III): the genomes of soil and plant-associated and newly described type strains.</title>
        <authorList>
            <person name="Whitman W."/>
        </authorList>
    </citation>
    <scope>NUCLEOTIDE SEQUENCE [LARGE SCALE GENOMIC DNA]</scope>
    <source>
        <strain evidence="2 3">CECT 3273</strain>
    </source>
</reference>
<evidence type="ECO:0000313" key="2">
    <source>
        <dbReference type="EMBL" id="MBB4899094.1"/>
    </source>
</evidence>
<protein>
    <recommendedName>
        <fullName evidence="4">Aminoglycoside phosphotransferase domain-containing protein</fullName>
    </recommendedName>
</protein>
<sequence length="149" mass="15661">MTARPQADGLVRQAVVAGSVRLARSDPGAGAPSGVPPVFGPGDGSLADCLGDGRRVRVVDFEDSGLSDRPFESAEITGHVGCRVEHPPDAAAFPDRFDPSRAETARLRECRRLLALVWLFLPAADDPENPGNPPGTAGRQADRLSELPA</sequence>
<feature type="compositionally biased region" description="Basic and acidic residues" evidence="1">
    <location>
        <begin position="140"/>
        <end position="149"/>
    </location>
</feature>
<gene>
    <name evidence="2" type="ORF">FHS37_003154</name>
</gene>
<evidence type="ECO:0000256" key="1">
    <source>
        <dbReference type="SAM" id="MobiDB-lite"/>
    </source>
</evidence>
<feature type="region of interest" description="Disordered" evidence="1">
    <location>
        <begin position="123"/>
        <end position="149"/>
    </location>
</feature>
<comment type="caution">
    <text evidence="2">The sequence shown here is derived from an EMBL/GenBank/DDBJ whole genome shotgun (WGS) entry which is preliminary data.</text>
</comment>
<dbReference type="EMBL" id="JACHJI010000005">
    <property type="protein sequence ID" value="MBB4899094.1"/>
    <property type="molecule type" value="Genomic_DNA"/>
</dbReference>
<evidence type="ECO:0008006" key="4">
    <source>
        <dbReference type="Google" id="ProtNLM"/>
    </source>
</evidence>
<evidence type="ECO:0000313" key="3">
    <source>
        <dbReference type="Proteomes" id="UP000579523"/>
    </source>
</evidence>